<comment type="caution">
    <text evidence="2">The sequence shown here is derived from an EMBL/GenBank/DDBJ whole genome shotgun (WGS) entry which is preliminary data.</text>
</comment>
<accession>A0AA88YB13</accession>
<dbReference type="Proteomes" id="UP001186944">
    <property type="component" value="Unassembled WGS sequence"/>
</dbReference>
<organism evidence="2 3">
    <name type="scientific">Pinctada imbricata</name>
    <name type="common">Atlantic pearl-oyster</name>
    <name type="synonym">Pinctada martensii</name>
    <dbReference type="NCBI Taxonomy" id="66713"/>
    <lineage>
        <taxon>Eukaryota</taxon>
        <taxon>Metazoa</taxon>
        <taxon>Spiralia</taxon>
        <taxon>Lophotrochozoa</taxon>
        <taxon>Mollusca</taxon>
        <taxon>Bivalvia</taxon>
        <taxon>Autobranchia</taxon>
        <taxon>Pteriomorphia</taxon>
        <taxon>Pterioida</taxon>
        <taxon>Pterioidea</taxon>
        <taxon>Pteriidae</taxon>
        <taxon>Pinctada</taxon>
    </lineage>
</organism>
<protein>
    <submittedName>
        <fullName evidence="2">Uncharacterized protein</fullName>
    </submittedName>
</protein>
<feature type="compositionally biased region" description="Polar residues" evidence="1">
    <location>
        <begin position="307"/>
        <end position="323"/>
    </location>
</feature>
<evidence type="ECO:0000256" key="1">
    <source>
        <dbReference type="SAM" id="MobiDB-lite"/>
    </source>
</evidence>
<feature type="compositionally biased region" description="Basic and acidic residues" evidence="1">
    <location>
        <begin position="274"/>
        <end position="286"/>
    </location>
</feature>
<reference evidence="2" key="1">
    <citation type="submission" date="2019-08" db="EMBL/GenBank/DDBJ databases">
        <title>The improved chromosome-level genome for the pearl oyster Pinctada fucata martensii using PacBio sequencing and Hi-C.</title>
        <authorList>
            <person name="Zheng Z."/>
        </authorList>
    </citation>
    <scope>NUCLEOTIDE SEQUENCE</scope>
    <source>
        <strain evidence="2">ZZ-2019</strain>
        <tissue evidence="2">Adductor muscle</tissue>
    </source>
</reference>
<feature type="region of interest" description="Disordered" evidence="1">
    <location>
        <begin position="274"/>
        <end position="341"/>
    </location>
</feature>
<gene>
    <name evidence="2" type="ORF">FSP39_004467</name>
</gene>
<name>A0AA88YB13_PINIB</name>
<keyword evidence="3" id="KW-1185">Reference proteome</keyword>
<evidence type="ECO:0000313" key="3">
    <source>
        <dbReference type="Proteomes" id="UP001186944"/>
    </source>
</evidence>
<sequence length="341" mass="39727">MLQKYSLFSKDHEVLLNYPDFEEKKKILNSHLTKSSDENTNHLSCATKQHIDKSPRPKLTEKKLNELLSACTSSVGFPSVCWMYINIPECTKEGDAFFLACEYKLAKIIASMKNPLKCCLHYAMLQRKCFVDTNSLDQKCLKELREIFRYKEMTENSIQDCFEKERNYFSVGQNPGIYKFSQNVLYEQCLKERIGEGRRDRFLLLCNIEQVKEIIRDENYKVVSSDVILRLKESEYAEFAPKFASLWKVHEELKHHPLLQNEIFRKDVDEECAKQQMEEDLTHENETGVIPSQSLSDGEIKSKGSEDTCTWKSKQPMQASPQLTLDEKEQEDSPLLNEMSV</sequence>
<evidence type="ECO:0000313" key="2">
    <source>
        <dbReference type="EMBL" id="KAK3101558.1"/>
    </source>
</evidence>
<dbReference type="EMBL" id="VSWD01000005">
    <property type="protein sequence ID" value="KAK3101558.1"/>
    <property type="molecule type" value="Genomic_DNA"/>
</dbReference>
<proteinExistence type="predicted"/>
<dbReference type="AlphaFoldDB" id="A0AA88YB13"/>